<dbReference type="EMBL" id="BMXI01000002">
    <property type="protein sequence ID" value="GHC43345.1"/>
    <property type="molecule type" value="Genomic_DNA"/>
</dbReference>
<evidence type="ECO:0000313" key="3">
    <source>
        <dbReference type="Proteomes" id="UP000644507"/>
    </source>
</evidence>
<keyword evidence="3" id="KW-1185">Reference proteome</keyword>
<accession>A0A918TFY0</accession>
<reference evidence="2" key="1">
    <citation type="journal article" date="2014" name="Int. J. Syst. Evol. Microbiol.">
        <title>Complete genome sequence of Corynebacterium casei LMG S-19264T (=DSM 44701T), isolated from a smear-ripened cheese.</title>
        <authorList>
            <consortium name="US DOE Joint Genome Institute (JGI-PGF)"/>
            <person name="Walter F."/>
            <person name="Albersmeier A."/>
            <person name="Kalinowski J."/>
            <person name="Ruckert C."/>
        </authorList>
    </citation>
    <scope>NUCLEOTIDE SEQUENCE</scope>
    <source>
        <strain evidence="2">KCTC 12988</strain>
    </source>
</reference>
<organism evidence="2 3">
    <name type="scientific">Roseibacillus persicicus</name>
    <dbReference type="NCBI Taxonomy" id="454148"/>
    <lineage>
        <taxon>Bacteria</taxon>
        <taxon>Pseudomonadati</taxon>
        <taxon>Verrucomicrobiota</taxon>
        <taxon>Verrucomicrobiia</taxon>
        <taxon>Verrucomicrobiales</taxon>
        <taxon>Verrucomicrobiaceae</taxon>
        <taxon>Roseibacillus</taxon>
    </lineage>
</organism>
<dbReference type="RefSeq" id="WP_189567155.1">
    <property type="nucleotide sequence ID" value="NZ_BMXI01000002.1"/>
</dbReference>
<reference evidence="2" key="2">
    <citation type="submission" date="2020-09" db="EMBL/GenBank/DDBJ databases">
        <authorList>
            <person name="Sun Q."/>
            <person name="Kim S."/>
        </authorList>
    </citation>
    <scope>NUCLEOTIDE SEQUENCE</scope>
    <source>
        <strain evidence="2">KCTC 12988</strain>
    </source>
</reference>
<name>A0A918TFY0_9BACT</name>
<evidence type="ECO:0000256" key="1">
    <source>
        <dbReference type="SAM" id="SignalP"/>
    </source>
</evidence>
<proteinExistence type="predicted"/>
<feature type="chain" id="PRO_5037894272" evidence="1">
    <location>
        <begin position="20"/>
        <end position="139"/>
    </location>
</feature>
<evidence type="ECO:0000313" key="2">
    <source>
        <dbReference type="EMBL" id="GHC43345.1"/>
    </source>
</evidence>
<dbReference type="AlphaFoldDB" id="A0A918TFY0"/>
<dbReference type="Proteomes" id="UP000644507">
    <property type="component" value="Unassembled WGS sequence"/>
</dbReference>
<gene>
    <name evidence="2" type="ORF">GCM10007100_05580</name>
</gene>
<comment type="caution">
    <text evidence="2">The sequence shown here is derived from an EMBL/GenBank/DDBJ whole genome shotgun (WGS) entry which is preliminary data.</text>
</comment>
<keyword evidence="1" id="KW-0732">Signal</keyword>
<feature type="signal peptide" evidence="1">
    <location>
        <begin position="1"/>
        <end position="19"/>
    </location>
</feature>
<protein>
    <submittedName>
        <fullName evidence="2">Uncharacterized protein</fullName>
    </submittedName>
</protein>
<sequence>MKTTLTVLFTSLMALASFAQGDTYRTLTGYLDTIQVPSGQTAFVVSATSQVVLGVERSGEYPVQFRFAEPRHNCHCQSSYSSYRNRNLLPAPSMNNPVPIAGPAKLVLRTSGMITLSIPDQRRSSITTSGPAVRRFAKN</sequence>